<gene>
    <name evidence="1" type="ORF">H8K32_06945</name>
</gene>
<sequence>MRKWTHQDYHTMPWKNGGGSTTELAIFPSDATLDNFVWRLSTATVNTDGPFSHFAQIDRTLAILSGAGLILHTDDGQQAPAASIELTQTSTPHRFSGELPINAELIADTVLDLNMMTRRDVCSHYMQRLSAGEHFVAAGDAQQLLLYCAKGTATLSSGEQIIAGDLCLFEERHEHEGIILGFSADEGSDVYLIRVHFLNMGQS</sequence>
<dbReference type="SUPFAM" id="SSF51182">
    <property type="entry name" value="RmlC-like cupins"/>
    <property type="match status" value="1"/>
</dbReference>
<comment type="caution">
    <text evidence="1">The sequence shown here is derived from an EMBL/GenBank/DDBJ whole genome shotgun (WGS) entry which is preliminary data.</text>
</comment>
<dbReference type="Pfam" id="PF05962">
    <property type="entry name" value="HutD"/>
    <property type="match status" value="1"/>
</dbReference>
<name>A0A923HGT5_9BURK</name>
<dbReference type="AlphaFoldDB" id="A0A923HGT5"/>
<evidence type="ECO:0000313" key="2">
    <source>
        <dbReference type="Proteomes" id="UP000634011"/>
    </source>
</evidence>
<dbReference type="InterPro" id="IPR014710">
    <property type="entry name" value="RmlC-like_jellyroll"/>
</dbReference>
<dbReference type="InterPro" id="IPR010282">
    <property type="entry name" value="Uncharacterised_HutD/Ves"/>
</dbReference>
<dbReference type="PANTHER" id="PTHR37943">
    <property type="entry name" value="PROTEIN VES"/>
    <property type="match status" value="1"/>
</dbReference>
<dbReference type="EMBL" id="JACOFV010000005">
    <property type="protein sequence ID" value="MBC3861830.1"/>
    <property type="molecule type" value="Genomic_DNA"/>
</dbReference>
<reference evidence="1" key="1">
    <citation type="submission" date="2020-08" db="EMBL/GenBank/DDBJ databases">
        <title>Novel species isolated from subtropical streams in China.</title>
        <authorList>
            <person name="Lu H."/>
        </authorList>
    </citation>
    <scope>NUCLEOTIDE SEQUENCE</scope>
    <source>
        <strain evidence="1">KACC 12607</strain>
    </source>
</reference>
<dbReference type="PANTHER" id="PTHR37943:SF1">
    <property type="entry name" value="PROTEIN VES"/>
    <property type="match status" value="1"/>
</dbReference>
<dbReference type="InterPro" id="IPR011051">
    <property type="entry name" value="RmlC_Cupin_sf"/>
</dbReference>
<dbReference type="CDD" id="cd20293">
    <property type="entry name" value="cupin_HutD_N"/>
    <property type="match status" value="1"/>
</dbReference>
<evidence type="ECO:0000313" key="1">
    <source>
        <dbReference type="EMBL" id="MBC3861830.1"/>
    </source>
</evidence>
<organism evidence="1 2">
    <name type="scientific">Undibacterium jejuense</name>
    <dbReference type="NCBI Taxonomy" id="1344949"/>
    <lineage>
        <taxon>Bacteria</taxon>
        <taxon>Pseudomonadati</taxon>
        <taxon>Pseudomonadota</taxon>
        <taxon>Betaproteobacteria</taxon>
        <taxon>Burkholderiales</taxon>
        <taxon>Oxalobacteraceae</taxon>
        <taxon>Undibacterium</taxon>
    </lineage>
</organism>
<proteinExistence type="predicted"/>
<dbReference type="RefSeq" id="WP_186911760.1">
    <property type="nucleotide sequence ID" value="NZ_JACOFV010000005.1"/>
</dbReference>
<dbReference type="Gene3D" id="2.60.120.10">
    <property type="entry name" value="Jelly Rolls"/>
    <property type="match status" value="1"/>
</dbReference>
<accession>A0A923HGT5</accession>
<keyword evidence="2" id="KW-1185">Reference proteome</keyword>
<dbReference type="Proteomes" id="UP000634011">
    <property type="component" value="Unassembled WGS sequence"/>
</dbReference>
<protein>
    <submittedName>
        <fullName evidence="1">HutD family protein</fullName>
    </submittedName>
</protein>